<dbReference type="SUPFAM" id="SSF53335">
    <property type="entry name" value="S-adenosyl-L-methionine-dependent methyltransferases"/>
    <property type="match status" value="1"/>
</dbReference>
<dbReference type="Proteomes" id="UP000789595">
    <property type="component" value="Unassembled WGS sequence"/>
</dbReference>
<dbReference type="PANTHER" id="PTHR14614">
    <property type="entry name" value="HEPATOCELLULAR CARCINOMA-ASSOCIATED ANTIGEN"/>
    <property type="match status" value="1"/>
</dbReference>
<evidence type="ECO:0000313" key="2">
    <source>
        <dbReference type="Proteomes" id="UP000789595"/>
    </source>
</evidence>
<name>A0A8J2SUM0_9STRA</name>
<dbReference type="GO" id="GO:0005829">
    <property type="term" value="C:cytosol"/>
    <property type="evidence" value="ECO:0007669"/>
    <property type="project" value="TreeGrafter"/>
</dbReference>
<reference evidence="1" key="1">
    <citation type="submission" date="2021-11" db="EMBL/GenBank/DDBJ databases">
        <authorList>
            <consortium name="Genoscope - CEA"/>
            <person name="William W."/>
        </authorList>
    </citation>
    <scope>NUCLEOTIDE SEQUENCE</scope>
</reference>
<dbReference type="Gene3D" id="1.25.40.10">
    <property type="entry name" value="Tetratricopeptide repeat domain"/>
    <property type="match status" value="1"/>
</dbReference>
<dbReference type="Gene3D" id="3.40.50.150">
    <property type="entry name" value="Vaccinia Virus protein VP39"/>
    <property type="match status" value="1"/>
</dbReference>
<evidence type="ECO:0008006" key="3">
    <source>
        <dbReference type="Google" id="ProtNLM"/>
    </source>
</evidence>
<evidence type="ECO:0000313" key="1">
    <source>
        <dbReference type="EMBL" id="CAH0375106.1"/>
    </source>
</evidence>
<dbReference type="InterPro" id="IPR011990">
    <property type="entry name" value="TPR-like_helical_dom_sf"/>
</dbReference>
<dbReference type="InterPro" id="IPR019410">
    <property type="entry name" value="Methyltransf_16"/>
</dbReference>
<protein>
    <recommendedName>
        <fullName evidence="3">Calmodulin-lysine N-methyltransferase</fullName>
    </recommendedName>
</protein>
<dbReference type="OrthoDB" id="194386at2759"/>
<dbReference type="InterPro" id="IPR029063">
    <property type="entry name" value="SAM-dependent_MTases_sf"/>
</dbReference>
<dbReference type="EMBL" id="CAKKNE010000004">
    <property type="protein sequence ID" value="CAH0375106.1"/>
    <property type="molecule type" value="Genomic_DNA"/>
</dbReference>
<dbReference type="Pfam" id="PF10294">
    <property type="entry name" value="Methyltransf_16"/>
    <property type="match status" value="1"/>
</dbReference>
<dbReference type="CDD" id="cd02440">
    <property type="entry name" value="AdoMet_MTases"/>
    <property type="match status" value="1"/>
</dbReference>
<dbReference type="PANTHER" id="PTHR14614:SF109">
    <property type="entry name" value="RIBOSOMAL LYSINE N-METHYLTRANSFERASE 5"/>
    <property type="match status" value="1"/>
</dbReference>
<proteinExistence type="predicted"/>
<dbReference type="GO" id="GO:0032991">
    <property type="term" value="C:protein-containing complex"/>
    <property type="evidence" value="ECO:0007669"/>
    <property type="project" value="TreeGrafter"/>
</dbReference>
<keyword evidence="2" id="KW-1185">Reference proteome</keyword>
<dbReference type="SUPFAM" id="SSF48452">
    <property type="entry name" value="TPR-like"/>
    <property type="match status" value="1"/>
</dbReference>
<gene>
    <name evidence="1" type="ORF">PECAL_4P24280</name>
</gene>
<comment type="caution">
    <text evidence="1">The sequence shown here is derived from an EMBL/GenBank/DDBJ whole genome shotgun (WGS) entry which is preliminary data.</text>
</comment>
<organism evidence="1 2">
    <name type="scientific">Pelagomonas calceolata</name>
    <dbReference type="NCBI Taxonomy" id="35677"/>
    <lineage>
        <taxon>Eukaryota</taxon>
        <taxon>Sar</taxon>
        <taxon>Stramenopiles</taxon>
        <taxon>Ochrophyta</taxon>
        <taxon>Pelagophyceae</taxon>
        <taxon>Pelagomonadales</taxon>
        <taxon>Pelagomonadaceae</taxon>
        <taxon>Pelagomonas</taxon>
    </lineage>
</organism>
<accession>A0A8J2SUM0</accession>
<sequence>MAALDTPLERGQALAIEGDFAGALEALTEATTEDASNAKAWEATAQVLLAASDDQDERSAAKALVAAQKATEAAPHWAPAAVTRGRALLAARRWREAAAALSTAIEMDFEDLSLRDEARADLQEANELRDNESTGPQERTLQINGRPLLTTSAMPTQGECGTCGAGQGPAAGVWEASVVLAMALEWNQTTPKNVLELGSGLGVAGLAAALRGGDVVLTDLSDVVPRTLQRCATHRSLVDAAGGSVMTMAYDWRKAVPADIMDMRPYDLVLSADAIYRADLLEPFLRALDAVVGAELLIAHKKRHRELDDRLEEALNQRFDVAEAECHPLYASSSIVLWRCTRRRQQ</sequence>
<dbReference type="AlphaFoldDB" id="A0A8J2SUM0"/>